<accession>A0A166APX7</accession>
<sequence>MAKPIAPTPILYGKDANEFLDMTNKPPTEDEKKFIKEVKETFKDWSPLVEE</sequence>
<proteinExistence type="predicted"/>
<protein>
    <submittedName>
        <fullName evidence="1">Uncharacterized protein</fullName>
    </submittedName>
</protein>
<organism evidence="1 2">
    <name type="scientific">Methanobrevibacter curvatus</name>
    <dbReference type="NCBI Taxonomy" id="49547"/>
    <lineage>
        <taxon>Archaea</taxon>
        <taxon>Methanobacteriati</taxon>
        <taxon>Methanobacteriota</taxon>
        <taxon>Methanomada group</taxon>
        <taxon>Methanobacteria</taxon>
        <taxon>Methanobacteriales</taxon>
        <taxon>Methanobacteriaceae</taxon>
        <taxon>Methanobrevibacter</taxon>
    </lineage>
</organism>
<gene>
    <name evidence="1" type="ORF">MBCUR_10780</name>
</gene>
<comment type="caution">
    <text evidence="1">The sequence shown here is derived from an EMBL/GenBank/DDBJ whole genome shotgun (WGS) entry which is preliminary data.</text>
</comment>
<dbReference type="RefSeq" id="WP_169805799.1">
    <property type="nucleotide sequence ID" value="NZ_LWMV01000169.1"/>
</dbReference>
<dbReference type="AlphaFoldDB" id="A0A166APX7"/>
<dbReference type="PATRIC" id="fig|49547.3.peg.1152"/>
<dbReference type="OrthoDB" id="78209at2157"/>
<name>A0A166APX7_9EURY</name>
<keyword evidence="2" id="KW-1185">Reference proteome</keyword>
<dbReference type="Proteomes" id="UP000077245">
    <property type="component" value="Unassembled WGS sequence"/>
</dbReference>
<evidence type="ECO:0000313" key="1">
    <source>
        <dbReference type="EMBL" id="KZX12321.1"/>
    </source>
</evidence>
<reference evidence="1 2" key="1">
    <citation type="submission" date="2016-04" db="EMBL/GenBank/DDBJ databases">
        <title>Genome sequence of Methanobrevibacter curvatus DSM 11111.</title>
        <authorList>
            <person name="Poehlein A."/>
            <person name="Seedorf H."/>
            <person name="Daniel R."/>
        </authorList>
    </citation>
    <scope>NUCLEOTIDE SEQUENCE [LARGE SCALE GENOMIC DNA]</scope>
    <source>
        <strain evidence="1 2">DSM 11111</strain>
    </source>
</reference>
<evidence type="ECO:0000313" key="2">
    <source>
        <dbReference type="Proteomes" id="UP000077245"/>
    </source>
</evidence>
<dbReference type="EMBL" id="LWMV01000169">
    <property type="protein sequence ID" value="KZX12321.1"/>
    <property type="molecule type" value="Genomic_DNA"/>
</dbReference>